<evidence type="ECO:0000256" key="1">
    <source>
        <dbReference type="SAM" id="MobiDB-lite"/>
    </source>
</evidence>
<protein>
    <submittedName>
        <fullName evidence="2">Uncharacterized protein</fullName>
    </submittedName>
</protein>
<sequence>MLGEFVKSAVCRRTLTPTPALRPGPRPRRWRSKAHAPVARKPCFLAPRERGLPQASPRCLASANNPAAARSSGCNWLSTPTCCSASA</sequence>
<dbReference type="Proteomes" id="UP000237872">
    <property type="component" value="Unassembled WGS sequence"/>
</dbReference>
<dbReference type="EMBL" id="MDEC01000008">
    <property type="protein sequence ID" value="PPU64779.1"/>
    <property type="molecule type" value="Genomic_DNA"/>
</dbReference>
<evidence type="ECO:0000313" key="3">
    <source>
        <dbReference type="Proteomes" id="UP000237872"/>
    </source>
</evidence>
<comment type="caution">
    <text evidence="2">The sequence shown here is derived from an EMBL/GenBank/DDBJ whole genome shotgun (WGS) entry which is preliminary data.</text>
</comment>
<name>A0A2S7CTG2_9XANT</name>
<feature type="compositionally biased region" description="Basic residues" evidence="1">
    <location>
        <begin position="25"/>
        <end position="34"/>
    </location>
</feature>
<dbReference type="OrthoDB" id="7107999at2"/>
<feature type="region of interest" description="Disordered" evidence="1">
    <location>
        <begin position="16"/>
        <end position="35"/>
    </location>
</feature>
<dbReference type="AlphaFoldDB" id="A0A2S7CTG2"/>
<evidence type="ECO:0000313" key="2">
    <source>
        <dbReference type="EMBL" id="PPU64779.1"/>
    </source>
</evidence>
<proteinExistence type="predicted"/>
<accession>A0A2S7CTG2</accession>
<reference evidence="2 3" key="1">
    <citation type="submission" date="2016-08" db="EMBL/GenBank/DDBJ databases">
        <authorList>
            <person name="Seilhamer J.J."/>
        </authorList>
    </citation>
    <scope>NUCLEOTIDE SEQUENCE [LARGE SCALE GENOMIC DNA]</scope>
    <source>
        <strain evidence="2 3">CFBP4690</strain>
    </source>
</reference>
<organism evidence="2 3">
    <name type="scientific">Xanthomonas codiaei</name>
    <dbReference type="NCBI Taxonomy" id="56463"/>
    <lineage>
        <taxon>Bacteria</taxon>
        <taxon>Pseudomonadati</taxon>
        <taxon>Pseudomonadota</taxon>
        <taxon>Gammaproteobacteria</taxon>
        <taxon>Lysobacterales</taxon>
        <taxon>Lysobacteraceae</taxon>
        <taxon>Xanthomonas</taxon>
    </lineage>
</organism>
<gene>
    <name evidence="2" type="ORF">XcodCFBP4690_07985</name>
</gene>